<proteinExistence type="predicted"/>
<accession>A0A183FPJ9</accession>
<dbReference type="EMBL" id="UZAH01026473">
    <property type="protein sequence ID" value="VDO81264.1"/>
    <property type="molecule type" value="Genomic_DNA"/>
</dbReference>
<name>A0A183FPJ9_HELPZ</name>
<reference evidence="3" key="2">
    <citation type="submission" date="2019-09" db="UniProtKB">
        <authorList>
            <consortium name="WormBaseParasite"/>
        </authorList>
    </citation>
    <scope>IDENTIFICATION</scope>
</reference>
<dbReference type="WBParaSite" id="HPBE_0000954701-mRNA-1">
    <property type="protein sequence ID" value="HPBE_0000954701-mRNA-1"/>
    <property type="gene ID" value="HPBE_0000954701"/>
</dbReference>
<sequence length="104" mass="11977">MQWKRRGGELNDRFGSAEHAERRVFPQVIAIIATFGFLISERPGRHCAGPRRRERVRHAAHRERTVLVLRHAHDFVRSFSSSSDCHRLEAELQPLVALEGVLDL</sequence>
<evidence type="ECO:0000313" key="2">
    <source>
        <dbReference type="Proteomes" id="UP000050761"/>
    </source>
</evidence>
<protein>
    <submittedName>
        <fullName evidence="3">DUF1534 domain-containing protein</fullName>
    </submittedName>
</protein>
<dbReference type="Proteomes" id="UP000050761">
    <property type="component" value="Unassembled WGS sequence"/>
</dbReference>
<evidence type="ECO:0000313" key="3">
    <source>
        <dbReference type="WBParaSite" id="HPBE_0000954701-mRNA-1"/>
    </source>
</evidence>
<evidence type="ECO:0000313" key="1">
    <source>
        <dbReference type="EMBL" id="VDO81264.1"/>
    </source>
</evidence>
<organism evidence="2 3">
    <name type="scientific">Heligmosomoides polygyrus</name>
    <name type="common">Parasitic roundworm</name>
    <dbReference type="NCBI Taxonomy" id="6339"/>
    <lineage>
        <taxon>Eukaryota</taxon>
        <taxon>Metazoa</taxon>
        <taxon>Ecdysozoa</taxon>
        <taxon>Nematoda</taxon>
        <taxon>Chromadorea</taxon>
        <taxon>Rhabditida</taxon>
        <taxon>Rhabditina</taxon>
        <taxon>Rhabditomorpha</taxon>
        <taxon>Strongyloidea</taxon>
        <taxon>Heligmosomidae</taxon>
        <taxon>Heligmosomoides</taxon>
    </lineage>
</organism>
<accession>A0A3P7ZAR9</accession>
<reference evidence="1 2" key="1">
    <citation type="submission" date="2018-11" db="EMBL/GenBank/DDBJ databases">
        <authorList>
            <consortium name="Pathogen Informatics"/>
        </authorList>
    </citation>
    <scope>NUCLEOTIDE SEQUENCE [LARGE SCALE GENOMIC DNA]</scope>
</reference>
<dbReference type="AlphaFoldDB" id="A0A183FPJ9"/>
<gene>
    <name evidence="1" type="ORF">HPBE_LOCUS9548</name>
</gene>
<keyword evidence="2" id="KW-1185">Reference proteome</keyword>